<evidence type="ECO:0000256" key="1">
    <source>
        <dbReference type="SAM" id="SignalP"/>
    </source>
</evidence>
<keyword evidence="3" id="KW-1185">Reference proteome</keyword>
<evidence type="ECO:0000313" key="2">
    <source>
        <dbReference type="EMBL" id="KAJ7702533.1"/>
    </source>
</evidence>
<proteinExistence type="predicted"/>
<sequence>MAFPSLFFGLGLLPSSALSLFLGTRTDIFGDFCSDTYDVQVVENARVPGPQTEYLRQVLPPIFASLLVLDLSELTAVSTHPISSYYTPSQVIDAKRTKHVAWVVRVVGPGIAKRKCCFHLGTHRLLTLGPANVKFADPANWKQIRWPNKPKKANFEDSDVLHWVIIQIPGILMFSLIHDHAYLNRRGQEGSNIKELGNSKSYLSQFHLKPSTPILNVRFNFSLISHNVTPDLALQILRSK</sequence>
<protein>
    <submittedName>
        <fullName evidence="2">Uncharacterized protein</fullName>
    </submittedName>
</protein>
<comment type="caution">
    <text evidence="2">The sequence shown here is derived from an EMBL/GenBank/DDBJ whole genome shotgun (WGS) entry which is preliminary data.</text>
</comment>
<gene>
    <name evidence="2" type="ORF">B0H16DRAFT_1483175</name>
</gene>
<dbReference type="Proteomes" id="UP001215598">
    <property type="component" value="Unassembled WGS sequence"/>
</dbReference>
<name>A0AAD7GN88_9AGAR</name>
<accession>A0AAD7GN88</accession>
<reference evidence="2" key="1">
    <citation type="submission" date="2023-03" db="EMBL/GenBank/DDBJ databases">
        <title>Massive genome expansion in bonnet fungi (Mycena s.s.) driven by repeated elements and novel gene families across ecological guilds.</title>
        <authorList>
            <consortium name="Lawrence Berkeley National Laboratory"/>
            <person name="Harder C.B."/>
            <person name="Miyauchi S."/>
            <person name="Viragh M."/>
            <person name="Kuo A."/>
            <person name="Thoen E."/>
            <person name="Andreopoulos B."/>
            <person name="Lu D."/>
            <person name="Skrede I."/>
            <person name="Drula E."/>
            <person name="Henrissat B."/>
            <person name="Morin E."/>
            <person name="Kohler A."/>
            <person name="Barry K."/>
            <person name="LaButti K."/>
            <person name="Morin E."/>
            <person name="Salamov A."/>
            <person name="Lipzen A."/>
            <person name="Mereny Z."/>
            <person name="Hegedus B."/>
            <person name="Baldrian P."/>
            <person name="Stursova M."/>
            <person name="Weitz H."/>
            <person name="Taylor A."/>
            <person name="Grigoriev I.V."/>
            <person name="Nagy L.G."/>
            <person name="Martin F."/>
            <person name="Kauserud H."/>
        </authorList>
    </citation>
    <scope>NUCLEOTIDE SEQUENCE</scope>
    <source>
        <strain evidence="2">CBHHK182m</strain>
    </source>
</reference>
<feature type="signal peptide" evidence="1">
    <location>
        <begin position="1"/>
        <end position="19"/>
    </location>
</feature>
<keyword evidence="1" id="KW-0732">Signal</keyword>
<dbReference type="AlphaFoldDB" id="A0AAD7GN88"/>
<evidence type="ECO:0000313" key="3">
    <source>
        <dbReference type="Proteomes" id="UP001215598"/>
    </source>
</evidence>
<dbReference type="EMBL" id="JARKIB010000515">
    <property type="protein sequence ID" value="KAJ7702533.1"/>
    <property type="molecule type" value="Genomic_DNA"/>
</dbReference>
<feature type="chain" id="PRO_5042071760" evidence="1">
    <location>
        <begin position="20"/>
        <end position="240"/>
    </location>
</feature>
<organism evidence="2 3">
    <name type="scientific">Mycena metata</name>
    <dbReference type="NCBI Taxonomy" id="1033252"/>
    <lineage>
        <taxon>Eukaryota</taxon>
        <taxon>Fungi</taxon>
        <taxon>Dikarya</taxon>
        <taxon>Basidiomycota</taxon>
        <taxon>Agaricomycotina</taxon>
        <taxon>Agaricomycetes</taxon>
        <taxon>Agaricomycetidae</taxon>
        <taxon>Agaricales</taxon>
        <taxon>Marasmiineae</taxon>
        <taxon>Mycenaceae</taxon>
        <taxon>Mycena</taxon>
    </lineage>
</organism>